<sequence length="243" mass="27418">MERFSNVITSFWNQQMQKNIIYQDETFSLAVNDELEEDSKVMTLECEDTDKLMAVVTSGMAETLKLRDEKSMSGQLFKEHLKAAGIYLNGPDHIFYFSESAKQELLQSPISATVRKLSALDEKLFADFTSAASEQDLDDAYVELDHWIVFGSFEDGKLVSAASVYPWNEEVKIADLGVITLSDYRGRGHAKNLVRAICKYACEQEYEPQYRCQLDNHASVALAKASGFSLFGKWDVISPEFTA</sequence>
<dbReference type="Proteomes" id="UP000188947">
    <property type="component" value="Unassembled WGS sequence"/>
</dbReference>
<evidence type="ECO:0000259" key="1">
    <source>
        <dbReference type="PROSITE" id="PS51186"/>
    </source>
</evidence>
<protein>
    <submittedName>
        <fullName evidence="2">GNAT family N-acetyltransferase</fullName>
    </submittedName>
</protein>
<dbReference type="InterPro" id="IPR016181">
    <property type="entry name" value="Acyl_CoA_acyltransferase"/>
</dbReference>
<accession>A0A1T3INA5</accession>
<dbReference type="CDD" id="cd04301">
    <property type="entry name" value="NAT_SF"/>
    <property type="match status" value="1"/>
</dbReference>
<comment type="caution">
    <text evidence="2">The sequence shown here is derived from an EMBL/GenBank/DDBJ whole genome shotgun (WGS) entry which is preliminary data.</text>
</comment>
<dbReference type="AlphaFoldDB" id="A0A1T3INA5"/>
<dbReference type="InterPro" id="IPR000182">
    <property type="entry name" value="GNAT_dom"/>
</dbReference>
<reference evidence="2 3" key="1">
    <citation type="submission" date="2016-11" db="EMBL/GenBank/DDBJ databases">
        <title>Genome sequence and comparative genomic analysis of clinical strain Elizabethkingia meningoseptica 61421 PRCM.</title>
        <authorList>
            <person name="Wang M."/>
            <person name="Hu S."/>
            <person name="Cao L."/>
            <person name="Jiang T."/>
            <person name="Zhou Y."/>
            <person name="Ming D."/>
        </authorList>
    </citation>
    <scope>NUCLEOTIDE SEQUENCE [LARGE SCALE GENOMIC DNA]</scope>
    <source>
        <strain evidence="2 3">61421 PRCM</strain>
    </source>
</reference>
<dbReference type="STRING" id="238.BBD35_11325"/>
<keyword evidence="2" id="KW-0808">Transferase</keyword>
<dbReference type="PROSITE" id="PS51186">
    <property type="entry name" value="GNAT"/>
    <property type="match status" value="1"/>
</dbReference>
<evidence type="ECO:0000313" key="2">
    <source>
        <dbReference type="EMBL" id="OOH94087.1"/>
    </source>
</evidence>
<dbReference type="eggNOG" id="COG1670">
    <property type="taxonomic scope" value="Bacteria"/>
</dbReference>
<keyword evidence="3" id="KW-1185">Reference proteome</keyword>
<proteinExistence type="predicted"/>
<dbReference type="Pfam" id="PF00583">
    <property type="entry name" value="Acetyltransf_1"/>
    <property type="match status" value="1"/>
</dbReference>
<dbReference type="SUPFAM" id="SSF55729">
    <property type="entry name" value="Acyl-CoA N-acyltransferases (Nat)"/>
    <property type="match status" value="1"/>
</dbReference>
<feature type="domain" description="N-acetyltransferase" evidence="1">
    <location>
        <begin position="112"/>
        <end position="243"/>
    </location>
</feature>
<dbReference type="KEGG" id="emg:BBD33_08920"/>
<gene>
    <name evidence="2" type="ORF">BMF97_12005</name>
</gene>
<dbReference type="GeneID" id="48542862"/>
<dbReference type="RefSeq" id="WP_016197996.1">
    <property type="nucleotide sequence ID" value="NZ_CP014338.1"/>
</dbReference>
<evidence type="ECO:0000313" key="3">
    <source>
        <dbReference type="Proteomes" id="UP000188947"/>
    </source>
</evidence>
<dbReference type="GO" id="GO:0016747">
    <property type="term" value="F:acyltransferase activity, transferring groups other than amino-acyl groups"/>
    <property type="evidence" value="ECO:0007669"/>
    <property type="project" value="InterPro"/>
</dbReference>
<name>A0A1T3INA5_ELIME</name>
<dbReference type="EMBL" id="MPOG01000014">
    <property type="protein sequence ID" value="OOH94087.1"/>
    <property type="molecule type" value="Genomic_DNA"/>
</dbReference>
<organism evidence="2 3">
    <name type="scientific">Elizabethkingia meningoseptica</name>
    <name type="common">Chryseobacterium meningosepticum</name>
    <dbReference type="NCBI Taxonomy" id="238"/>
    <lineage>
        <taxon>Bacteria</taxon>
        <taxon>Pseudomonadati</taxon>
        <taxon>Bacteroidota</taxon>
        <taxon>Flavobacteriia</taxon>
        <taxon>Flavobacteriales</taxon>
        <taxon>Weeksellaceae</taxon>
        <taxon>Elizabethkingia</taxon>
    </lineage>
</organism>
<dbReference type="Gene3D" id="3.40.630.30">
    <property type="match status" value="1"/>
</dbReference>
<dbReference type="OrthoDB" id="9797456at2"/>